<evidence type="ECO:0000256" key="1">
    <source>
        <dbReference type="ARBA" id="ARBA00004772"/>
    </source>
</evidence>
<evidence type="ECO:0000313" key="11">
    <source>
        <dbReference type="EMBL" id="MDX8415799.1"/>
    </source>
</evidence>
<comment type="caution">
    <text evidence="11">The sequence shown here is derived from an EMBL/GenBank/DDBJ whole genome shotgun (WGS) entry which is preliminary data.</text>
</comment>
<dbReference type="SUPFAM" id="SSF69618">
    <property type="entry name" value="HemD-like"/>
    <property type="match status" value="1"/>
</dbReference>
<dbReference type="EMBL" id="JALBUT010000006">
    <property type="protein sequence ID" value="MDX8415799.1"/>
    <property type="molecule type" value="Genomic_DNA"/>
</dbReference>
<name>A0ABU4WK82_9BACT</name>
<evidence type="ECO:0000256" key="6">
    <source>
        <dbReference type="ARBA" id="ARBA00037589"/>
    </source>
</evidence>
<keyword evidence="4 9" id="KW-0456">Lyase</keyword>
<dbReference type="Pfam" id="PF02602">
    <property type="entry name" value="HEM4"/>
    <property type="match status" value="1"/>
</dbReference>
<evidence type="ECO:0000256" key="7">
    <source>
        <dbReference type="ARBA" id="ARBA00040167"/>
    </source>
</evidence>
<evidence type="ECO:0000259" key="10">
    <source>
        <dbReference type="Pfam" id="PF02602"/>
    </source>
</evidence>
<comment type="similarity">
    <text evidence="2 9">Belongs to the uroporphyrinogen-III synthase family.</text>
</comment>
<gene>
    <name evidence="11" type="ORF">MOX91_06385</name>
</gene>
<comment type="function">
    <text evidence="6 9">Catalyzes cyclization of the linear tetrapyrrole, hydroxymethylbilane, to the macrocyclic uroporphyrinogen III.</text>
</comment>
<comment type="pathway">
    <text evidence="1 9">Porphyrin-containing compound metabolism; protoporphyrin-IX biosynthesis; coproporphyrinogen-III from 5-aminolevulinate: step 3/4.</text>
</comment>
<dbReference type="RefSeq" id="WP_370397249.1">
    <property type="nucleotide sequence ID" value="NZ_JALBUT010000006.1"/>
</dbReference>
<dbReference type="InterPro" id="IPR036108">
    <property type="entry name" value="4pyrrol_syn_uPrphyn_synt_sf"/>
</dbReference>
<sequence length="258" mass="28378">MKNLPLSKKTILLTRPNNEPLASQLKELGAKVLELPLIDVQFEADAEVAEDVLKNLACYEWILFTSANGVKGFFKEFFKKFKDIRCIGPCRIACVGSTTADALKEFFIQTDVIPEKATGEAMAEAILNYETIENLNMLYVTGNLNDNSVSKILEEKGRAIVDTFPVYKTSLIELDGEHEALKEFVENGADAIYFASGSAVEGFVKNAKKLSLKKGAKSPKAYSIGEKCSEKMKNSGIPVAKEAKHPSLVLEMLTEELG</sequence>
<evidence type="ECO:0000256" key="9">
    <source>
        <dbReference type="RuleBase" id="RU366031"/>
    </source>
</evidence>
<dbReference type="InterPro" id="IPR039793">
    <property type="entry name" value="UROS/Hem4"/>
</dbReference>
<feature type="domain" description="Tetrapyrrole biosynthesis uroporphyrinogen III synthase" evidence="10">
    <location>
        <begin position="20"/>
        <end position="247"/>
    </location>
</feature>
<dbReference type="PANTHER" id="PTHR38042">
    <property type="entry name" value="UROPORPHYRINOGEN-III SYNTHASE, CHLOROPLASTIC"/>
    <property type="match status" value="1"/>
</dbReference>
<dbReference type="Proteomes" id="UP001275932">
    <property type="component" value="Unassembled WGS sequence"/>
</dbReference>
<proteinExistence type="inferred from homology"/>
<evidence type="ECO:0000313" key="12">
    <source>
        <dbReference type="Proteomes" id="UP001275932"/>
    </source>
</evidence>
<dbReference type="PANTHER" id="PTHR38042:SF1">
    <property type="entry name" value="UROPORPHYRINOGEN-III SYNTHASE, CHLOROPLASTIC"/>
    <property type="match status" value="1"/>
</dbReference>
<evidence type="ECO:0000256" key="4">
    <source>
        <dbReference type="ARBA" id="ARBA00023239"/>
    </source>
</evidence>
<dbReference type="Gene3D" id="3.40.50.10090">
    <property type="match status" value="2"/>
</dbReference>
<dbReference type="EC" id="4.2.1.75" evidence="3 9"/>
<evidence type="ECO:0000256" key="5">
    <source>
        <dbReference type="ARBA" id="ARBA00023244"/>
    </source>
</evidence>
<keyword evidence="5 9" id="KW-0627">Porphyrin biosynthesis</keyword>
<evidence type="ECO:0000256" key="2">
    <source>
        <dbReference type="ARBA" id="ARBA00008133"/>
    </source>
</evidence>
<dbReference type="CDD" id="cd06578">
    <property type="entry name" value="HemD"/>
    <property type="match status" value="1"/>
</dbReference>
<keyword evidence="12" id="KW-1185">Reference proteome</keyword>
<reference evidence="11 12" key="1">
    <citation type="submission" date="2022-03" db="EMBL/GenBank/DDBJ databases">
        <title>Novel taxa within the pig intestine.</title>
        <authorList>
            <person name="Wylensek D."/>
            <person name="Bishof K."/>
            <person name="Afrizal A."/>
            <person name="Clavel T."/>
        </authorList>
    </citation>
    <scope>NUCLEOTIDE SEQUENCE [LARGE SCALE GENOMIC DNA]</scope>
    <source>
        <strain evidence="11 12">CLA-KB-P66</strain>
    </source>
</reference>
<evidence type="ECO:0000256" key="3">
    <source>
        <dbReference type="ARBA" id="ARBA00013109"/>
    </source>
</evidence>
<organism evidence="11 12">
    <name type="scientific">Intestinicryptomonas porci</name>
    <dbReference type="NCBI Taxonomy" id="2926320"/>
    <lineage>
        <taxon>Bacteria</taxon>
        <taxon>Pseudomonadati</taxon>
        <taxon>Verrucomicrobiota</taxon>
        <taxon>Opitutia</taxon>
        <taxon>Opitutales</taxon>
        <taxon>Intestinicryptomonaceae</taxon>
        <taxon>Intestinicryptomonas</taxon>
    </lineage>
</organism>
<comment type="catalytic activity">
    <reaction evidence="8 9">
        <text>hydroxymethylbilane = uroporphyrinogen III + H2O</text>
        <dbReference type="Rhea" id="RHEA:18965"/>
        <dbReference type="ChEBI" id="CHEBI:15377"/>
        <dbReference type="ChEBI" id="CHEBI:57308"/>
        <dbReference type="ChEBI" id="CHEBI:57845"/>
        <dbReference type="EC" id="4.2.1.75"/>
    </reaction>
</comment>
<protein>
    <recommendedName>
        <fullName evidence="7 9">Uroporphyrinogen-III synthase</fullName>
        <ecNumber evidence="3 9">4.2.1.75</ecNumber>
    </recommendedName>
</protein>
<evidence type="ECO:0000256" key="8">
    <source>
        <dbReference type="ARBA" id="ARBA00048617"/>
    </source>
</evidence>
<accession>A0ABU4WK82</accession>
<dbReference type="InterPro" id="IPR003754">
    <property type="entry name" value="4pyrrol_synth_uPrphyn_synth"/>
</dbReference>